<evidence type="ECO:0000313" key="3">
    <source>
        <dbReference type="Proteomes" id="UP001162891"/>
    </source>
</evidence>
<feature type="domain" description="VOC" evidence="1">
    <location>
        <begin position="4"/>
        <end position="124"/>
    </location>
</feature>
<evidence type="ECO:0000313" key="2">
    <source>
        <dbReference type="EMBL" id="BDG03942.1"/>
    </source>
</evidence>
<proteinExistence type="predicted"/>
<organism evidence="2 3">
    <name type="scientific">Anaeromyxobacter oryzae</name>
    <dbReference type="NCBI Taxonomy" id="2918170"/>
    <lineage>
        <taxon>Bacteria</taxon>
        <taxon>Pseudomonadati</taxon>
        <taxon>Myxococcota</taxon>
        <taxon>Myxococcia</taxon>
        <taxon>Myxococcales</taxon>
        <taxon>Cystobacterineae</taxon>
        <taxon>Anaeromyxobacteraceae</taxon>
        <taxon>Anaeromyxobacter</taxon>
    </lineage>
</organism>
<gene>
    <name evidence="2" type="ORF">AMOR_29380</name>
</gene>
<keyword evidence="3" id="KW-1185">Reference proteome</keyword>
<dbReference type="InterPro" id="IPR037523">
    <property type="entry name" value="VOC_core"/>
</dbReference>
<protein>
    <submittedName>
        <fullName evidence="2">Glyoxalase</fullName>
    </submittedName>
</protein>
<evidence type="ECO:0000259" key="1">
    <source>
        <dbReference type="PROSITE" id="PS51819"/>
    </source>
</evidence>
<dbReference type="InterPro" id="IPR029068">
    <property type="entry name" value="Glyas_Bleomycin-R_OHBP_Dase"/>
</dbReference>
<dbReference type="InterPro" id="IPR004360">
    <property type="entry name" value="Glyas_Fos-R_dOase_dom"/>
</dbReference>
<dbReference type="EMBL" id="AP025591">
    <property type="protein sequence ID" value="BDG03942.1"/>
    <property type="molecule type" value="Genomic_DNA"/>
</dbReference>
<sequence length="130" mass="14500">MLTQSRMVTILPVVDLERARKFYEEKLGLEAGETQADGSVVFRGTEGEFALSPRPEPAHNPYTAMGFEVEDVAREVKDLERRGVAFEDYDTPELKTVGHIAVLGAEKAAWFKDPDGNILCVHENASRARH</sequence>
<reference evidence="3" key="1">
    <citation type="journal article" date="2022" name="Int. J. Syst. Evol. Microbiol.">
        <title>Anaeromyxobacter oryzae sp. nov., Anaeromyxobacter diazotrophicus sp. nov. and Anaeromyxobacter paludicola sp. nov., isolated from paddy soils.</title>
        <authorList>
            <person name="Itoh H."/>
            <person name="Xu Z."/>
            <person name="Mise K."/>
            <person name="Masuda Y."/>
            <person name="Ushijima N."/>
            <person name="Hayakawa C."/>
            <person name="Shiratori Y."/>
            <person name="Senoo K."/>
        </authorList>
    </citation>
    <scope>NUCLEOTIDE SEQUENCE [LARGE SCALE GENOMIC DNA]</scope>
    <source>
        <strain evidence="3">Red232</strain>
    </source>
</reference>
<dbReference type="Proteomes" id="UP001162891">
    <property type="component" value="Chromosome"/>
</dbReference>
<name>A0ABN6MSL0_9BACT</name>
<dbReference type="PROSITE" id="PS51819">
    <property type="entry name" value="VOC"/>
    <property type="match status" value="1"/>
</dbReference>
<dbReference type="Gene3D" id="3.10.180.10">
    <property type="entry name" value="2,3-Dihydroxybiphenyl 1,2-Dioxygenase, domain 1"/>
    <property type="match status" value="1"/>
</dbReference>
<dbReference type="SUPFAM" id="SSF54593">
    <property type="entry name" value="Glyoxalase/Bleomycin resistance protein/Dihydroxybiphenyl dioxygenase"/>
    <property type="match status" value="1"/>
</dbReference>
<accession>A0ABN6MSL0</accession>
<dbReference type="Pfam" id="PF00903">
    <property type="entry name" value="Glyoxalase"/>
    <property type="match status" value="1"/>
</dbReference>
<dbReference type="RefSeq" id="WP_248352317.1">
    <property type="nucleotide sequence ID" value="NZ_AP025591.1"/>
</dbReference>